<dbReference type="Gene3D" id="3.20.20.80">
    <property type="entry name" value="Glycosidases"/>
    <property type="match status" value="1"/>
</dbReference>
<keyword evidence="3" id="KW-0326">Glycosidase</keyword>
<accession>A0A5A7S9G0</accession>
<dbReference type="GO" id="GO:0016998">
    <property type="term" value="P:cell wall macromolecule catabolic process"/>
    <property type="evidence" value="ECO:0007669"/>
    <property type="project" value="InterPro"/>
</dbReference>
<dbReference type="InterPro" id="IPR017853">
    <property type="entry name" value="GH"/>
</dbReference>
<evidence type="ECO:0000313" key="4">
    <source>
        <dbReference type="EMBL" id="KAA0021792.1"/>
    </source>
</evidence>
<reference evidence="4 5" key="1">
    <citation type="submission" date="2019-07" db="EMBL/GenBank/DDBJ databases">
        <title>Rhodococcus cavernicolus sp. nov., isolated from a cave.</title>
        <authorList>
            <person name="Lee S.D."/>
        </authorList>
    </citation>
    <scope>NUCLEOTIDE SEQUENCE [LARGE SCALE GENOMIC DNA]</scope>
    <source>
        <strain evidence="4 5">C1-24</strain>
    </source>
</reference>
<dbReference type="OrthoDB" id="287365at2"/>
<comment type="similarity">
    <text evidence="1">Belongs to the glycosyl hydrolase 25 family.</text>
</comment>
<dbReference type="InterPro" id="IPR018077">
    <property type="entry name" value="Glyco_hydro_fam25_subgr"/>
</dbReference>
<proteinExistence type="inferred from homology"/>
<dbReference type="Proteomes" id="UP000322244">
    <property type="component" value="Unassembled WGS sequence"/>
</dbReference>
<evidence type="ECO:0000256" key="3">
    <source>
        <dbReference type="ARBA" id="ARBA00023295"/>
    </source>
</evidence>
<dbReference type="GO" id="GO:0003796">
    <property type="term" value="F:lysozyme activity"/>
    <property type="evidence" value="ECO:0007669"/>
    <property type="project" value="InterPro"/>
</dbReference>
<dbReference type="EMBL" id="VLNY01000008">
    <property type="protein sequence ID" value="KAA0021792.1"/>
    <property type="molecule type" value="Genomic_DNA"/>
</dbReference>
<dbReference type="CDD" id="cd00599">
    <property type="entry name" value="GH25_muramidase"/>
    <property type="match status" value="1"/>
</dbReference>
<evidence type="ECO:0000313" key="5">
    <source>
        <dbReference type="Proteomes" id="UP000322244"/>
    </source>
</evidence>
<name>A0A5A7S9G0_9NOCA</name>
<dbReference type="InterPro" id="IPR002053">
    <property type="entry name" value="Glyco_hydro_25"/>
</dbReference>
<dbReference type="PANTHER" id="PTHR34135:SF2">
    <property type="entry name" value="LYSOZYME"/>
    <property type="match status" value="1"/>
</dbReference>
<dbReference type="GO" id="GO:0016052">
    <property type="term" value="P:carbohydrate catabolic process"/>
    <property type="evidence" value="ECO:0007669"/>
    <property type="project" value="TreeGrafter"/>
</dbReference>
<gene>
    <name evidence="4" type="ORF">FOY51_17265</name>
</gene>
<dbReference type="SMART" id="SM00641">
    <property type="entry name" value="Glyco_25"/>
    <property type="match status" value="1"/>
</dbReference>
<keyword evidence="5" id="KW-1185">Reference proteome</keyword>
<sequence>MTAALVVSVPGVAAADRPSGPDLSAWQHPGGGPIDWQAVKNAGHDFALVKATEGTDYLNPHFHEDTAKMRAAGVLRGAYHFPDFGASPEQQAIFYVQNVFTENVLGSLPPILDVERNNGQPANVLIDWMHRWLNTVQVLTGRQPIVYTCPGFWKAAVNNTNEFSNYPLWVADWNGGPAPELIGGWTNWVFWQTTDHATIPGISAPSDANVYNGEMGPLSRWANTPFFGSS</sequence>
<dbReference type="AlphaFoldDB" id="A0A5A7S9G0"/>
<dbReference type="Pfam" id="PF01183">
    <property type="entry name" value="Glyco_hydro_25"/>
    <property type="match status" value="1"/>
</dbReference>
<comment type="caution">
    <text evidence="4">The sequence shown here is derived from an EMBL/GenBank/DDBJ whole genome shotgun (WGS) entry which is preliminary data.</text>
</comment>
<organism evidence="4 5">
    <name type="scientific">Antrihabitans cavernicola</name>
    <dbReference type="NCBI Taxonomy" id="2495913"/>
    <lineage>
        <taxon>Bacteria</taxon>
        <taxon>Bacillati</taxon>
        <taxon>Actinomycetota</taxon>
        <taxon>Actinomycetes</taxon>
        <taxon>Mycobacteriales</taxon>
        <taxon>Nocardiaceae</taxon>
        <taxon>Antrihabitans</taxon>
    </lineage>
</organism>
<dbReference type="SUPFAM" id="SSF51445">
    <property type="entry name" value="(Trans)glycosidases"/>
    <property type="match status" value="1"/>
</dbReference>
<dbReference type="PANTHER" id="PTHR34135">
    <property type="entry name" value="LYSOZYME"/>
    <property type="match status" value="1"/>
</dbReference>
<dbReference type="PROSITE" id="PS51904">
    <property type="entry name" value="GLYCOSYL_HYDROL_F25_2"/>
    <property type="match status" value="1"/>
</dbReference>
<evidence type="ECO:0000256" key="1">
    <source>
        <dbReference type="ARBA" id="ARBA00010646"/>
    </source>
</evidence>
<evidence type="ECO:0000256" key="2">
    <source>
        <dbReference type="ARBA" id="ARBA00022801"/>
    </source>
</evidence>
<dbReference type="GO" id="GO:0009253">
    <property type="term" value="P:peptidoglycan catabolic process"/>
    <property type="evidence" value="ECO:0007669"/>
    <property type="project" value="InterPro"/>
</dbReference>
<keyword evidence="2 4" id="KW-0378">Hydrolase</keyword>
<protein>
    <submittedName>
        <fullName evidence="4">Glycoside hydrolase</fullName>
    </submittedName>
</protein>